<evidence type="ECO:0000313" key="1">
    <source>
        <dbReference type="EMBL" id="KAH7995554.1"/>
    </source>
</evidence>
<dbReference type="Proteomes" id="UP000827872">
    <property type="component" value="Linkage Group LG07"/>
</dbReference>
<comment type="caution">
    <text evidence="1">The sequence shown here is derived from an EMBL/GenBank/DDBJ whole genome shotgun (WGS) entry which is preliminary data.</text>
</comment>
<dbReference type="EMBL" id="CM037620">
    <property type="protein sequence ID" value="KAH7995554.1"/>
    <property type="molecule type" value="Genomic_DNA"/>
</dbReference>
<proteinExistence type="predicted"/>
<accession>A0ACB8ES12</accession>
<reference evidence="1" key="1">
    <citation type="submission" date="2021-08" db="EMBL/GenBank/DDBJ databases">
        <title>The first chromosome-level gecko genome reveals the dynamic sex chromosomes of Neotropical dwarf geckos (Sphaerodactylidae: Sphaerodactylus).</title>
        <authorList>
            <person name="Pinto B.J."/>
            <person name="Keating S.E."/>
            <person name="Gamble T."/>
        </authorList>
    </citation>
    <scope>NUCLEOTIDE SEQUENCE</scope>
    <source>
        <strain evidence="1">TG3544</strain>
    </source>
</reference>
<sequence length="116" mass="12783">MQSQVADSQKKLSGKQNKLQSSINSQEPLLTQRDVCLQEKQTLSSPLLLDMSKDAPSVKDLGSPLDSDPTFCCLCIFDSPSFIARATSSPGPPHKQKRGLMINQMEEKEMQELDGT</sequence>
<evidence type="ECO:0000313" key="2">
    <source>
        <dbReference type="Proteomes" id="UP000827872"/>
    </source>
</evidence>
<name>A0ACB8ES12_9SAUR</name>
<gene>
    <name evidence="1" type="ORF">K3G42_026248</name>
</gene>
<protein>
    <submittedName>
        <fullName evidence="1">Uncharacterized protein</fullName>
    </submittedName>
</protein>
<keyword evidence="2" id="KW-1185">Reference proteome</keyword>
<organism evidence="1 2">
    <name type="scientific">Sphaerodactylus townsendi</name>
    <dbReference type="NCBI Taxonomy" id="933632"/>
    <lineage>
        <taxon>Eukaryota</taxon>
        <taxon>Metazoa</taxon>
        <taxon>Chordata</taxon>
        <taxon>Craniata</taxon>
        <taxon>Vertebrata</taxon>
        <taxon>Euteleostomi</taxon>
        <taxon>Lepidosauria</taxon>
        <taxon>Squamata</taxon>
        <taxon>Bifurcata</taxon>
        <taxon>Gekkota</taxon>
        <taxon>Sphaerodactylidae</taxon>
        <taxon>Sphaerodactylus</taxon>
    </lineage>
</organism>